<sequence>MELQLSAQKGSNDGIIPGRIVCSVCNKSQARSQYSTSQITKLRRAMIRNVTLDVHTQQLAKCMHCANTQVVELKCHNCGYILEIDQFSRNQRIREDPLCQPCMNYQLSLDSCGNLPTQEDNGDEDITGSALVRGMTETADSGSSYELTDSGSTSAVALYSRNIGAPGSSSGGQLEKGKSGFDKVKAHRGHRAPVKEPKSAPGWTSSGVTGPKSEGPWEGYKFI</sequence>
<dbReference type="Pfam" id="PF12898">
    <property type="entry name" value="Stc1"/>
    <property type="match status" value="1"/>
</dbReference>
<proteinExistence type="predicted"/>
<dbReference type="InterPro" id="IPR024630">
    <property type="entry name" value="Stc1"/>
</dbReference>
<evidence type="ECO:0000259" key="2">
    <source>
        <dbReference type="Pfam" id="PF12898"/>
    </source>
</evidence>
<evidence type="ECO:0000256" key="1">
    <source>
        <dbReference type="SAM" id="MobiDB-lite"/>
    </source>
</evidence>
<dbReference type="AlphaFoldDB" id="A0A9W9R749"/>
<keyword evidence="4" id="KW-1185">Reference proteome</keyword>
<organism evidence="3 4">
    <name type="scientific">Penicillium brevicompactum</name>
    <dbReference type="NCBI Taxonomy" id="5074"/>
    <lineage>
        <taxon>Eukaryota</taxon>
        <taxon>Fungi</taxon>
        <taxon>Dikarya</taxon>
        <taxon>Ascomycota</taxon>
        <taxon>Pezizomycotina</taxon>
        <taxon>Eurotiomycetes</taxon>
        <taxon>Eurotiomycetidae</taxon>
        <taxon>Eurotiales</taxon>
        <taxon>Aspergillaceae</taxon>
        <taxon>Penicillium</taxon>
    </lineage>
</organism>
<evidence type="ECO:0000313" key="3">
    <source>
        <dbReference type="EMBL" id="KAJ5354180.1"/>
    </source>
</evidence>
<accession>A0A9W9R749</accession>
<comment type="caution">
    <text evidence="3">The sequence shown here is derived from an EMBL/GenBank/DDBJ whole genome shotgun (WGS) entry which is preliminary data.</text>
</comment>
<evidence type="ECO:0000313" key="4">
    <source>
        <dbReference type="Proteomes" id="UP001148299"/>
    </source>
</evidence>
<protein>
    <recommendedName>
        <fullName evidence="2">Stc1 domain-containing protein</fullName>
    </recommendedName>
</protein>
<reference evidence="3" key="1">
    <citation type="submission" date="2022-12" db="EMBL/GenBank/DDBJ databases">
        <authorList>
            <person name="Petersen C."/>
        </authorList>
    </citation>
    <scope>NUCLEOTIDE SEQUENCE</scope>
    <source>
        <strain evidence="3">IBT 35675</strain>
    </source>
</reference>
<feature type="region of interest" description="Disordered" evidence="1">
    <location>
        <begin position="166"/>
        <end position="223"/>
    </location>
</feature>
<dbReference type="Proteomes" id="UP001148299">
    <property type="component" value="Unassembled WGS sequence"/>
</dbReference>
<gene>
    <name evidence="3" type="ORF">N7541_006744</name>
</gene>
<feature type="domain" description="Stc1" evidence="2">
    <location>
        <begin position="22"/>
        <end position="104"/>
    </location>
</feature>
<reference evidence="3" key="2">
    <citation type="journal article" date="2023" name="IMA Fungus">
        <title>Comparative genomic study of the Penicillium genus elucidates a diverse pangenome and 15 lateral gene transfer events.</title>
        <authorList>
            <person name="Petersen C."/>
            <person name="Sorensen T."/>
            <person name="Nielsen M.R."/>
            <person name="Sondergaard T.E."/>
            <person name="Sorensen J.L."/>
            <person name="Fitzpatrick D.A."/>
            <person name="Frisvad J.C."/>
            <person name="Nielsen K.L."/>
        </authorList>
    </citation>
    <scope>NUCLEOTIDE SEQUENCE</scope>
    <source>
        <strain evidence="3">IBT 35675</strain>
    </source>
</reference>
<name>A0A9W9R749_PENBR</name>
<dbReference type="EMBL" id="JAPZBR010000005">
    <property type="protein sequence ID" value="KAJ5354180.1"/>
    <property type="molecule type" value="Genomic_DNA"/>
</dbReference>
<feature type="compositionally biased region" description="Basic and acidic residues" evidence="1">
    <location>
        <begin position="175"/>
        <end position="184"/>
    </location>
</feature>